<dbReference type="PANTHER" id="PTHR35861:SF1">
    <property type="entry name" value="PHAGE TAIL SHEATH PROTEIN"/>
    <property type="match status" value="1"/>
</dbReference>
<evidence type="ECO:0000313" key="1">
    <source>
        <dbReference type="EMBL" id="AEZ65662.1"/>
    </source>
</evidence>
<dbReference type="RefSeq" id="YP_007006075.1">
    <property type="nucleotide sequence ID" value="NC_019516.2"/>
</dbReference>
<dbReference type="KEGG" id="vg:14013808"/>
<proteinExistence type="predicted"/>
<evidence type="ECO:0000313" key="2">
    <source>
        <dbReference type="Proteomes" id="UP000007178"/>
    </source>
</evidence>
<accession>H6WFT7</accession>
<dbReference type="GeneID" id="14013808"/>
<dbReference type="InterPro" id="IPR052042">
    <property type="entry name" value="Tail_sheath_structural"/>
</dbReference>
<dbReference type="EMBL" id="JQ245707">
    <property type="protein sequence ID" value="AEZ65662.1"/>
    <property type="molecule type" value="Genomic_DNA"/>
</dbReference>
<name>H6WFT7_9CAUD</name>
<dbReference type="OrthoDB" id="451at10239"/>
<protein>
    <submittedName>
        <fullName evidence="1">Tail sheath</fullName>
    </submittedName>
</protein>
<dbReference type="Proteomes" id="UP000007178">
    <property type="component" value="Segment"/>
</dbReference>
<keyword evidence="2" id="KW-1185">Reference proteome</keyword>
<dbReference type="PANTHER" id="PTHR35861">
    <property type="match status" value="1"/>
</dbReference>
<sequence length="1137" mass="121178">MANPVNINVGAIKRPGVFVTQSSTGGLPQPIASHAIGYIFGSTPTDPYDDTPIDEYSALQPYKPTQIGSLADFTSKIGGVPTAANNPNSMISYDSVGAFFENVGVNGILYYTRVTPTPETKVVVTKGAGWNLFSLKIGGRYFGDTSLGINDSDGIEIRVITTTALDANDNAFDIVGYLKNSDPDFGTYFRIEQDDEEAKTATFRIYSKDVRSLPEISTFKAYQISDTAYATPTNAGNVNFYVPIKELALRCTSRDVATSEPIKYVSGGALGNFIEAATVSTNTNGTSSFQHNQGGGTNEGWVNLVDIDALAVGTDAIAAGDLVAFEGIDPGQGDYVGTGDIAGVGNVSYNRVYKVHTVDASNNRIKLQDPAQNSAAILNFTGTNTTVVVRVRRIVYNVTKDVIGGSVADSNAVTDSDVQGVVAMALEHFLIDQKVYASASVIPDDVYVAISTDERVGKLGHLALPDIGSQYYQWDASGTAFAVSATVPNGSATSVGNNVTRSGYLPDTVQVFYLNIAGENRAIIANGATPAELTNSVRDSINEILEEKSINEFYKVESVAVDYSGLGSNNFAPNNGLAISTSPATAGTPALRPSNDGRQLTGTVAVTSGSTTIQGTVSDEQAGNITDLTAVGVLTGSGTNFQAIAAPGTRILVNNATYEVVEVYSATTMLVKNPAATTFTGATHKLRTIATKFTEELYEGAPVVINGYRFTVAQAVTRDDQFVVSTAPTFTSSSTTASLDSSAANGFYRHDYILRLKITSKNGIPSPVVAGLNRYGIKDTNIARIGSLEEAPDFANYKLSAKSRAQDFVYAIEQGMGSGLYQPGFLLAPEAFGSFKAQVGGLTKAQAREERVKVTQSLLRAAEGKLGETEGISGTQHIALIDCGADEESLSEVQDELAYIKKTAGVPFGHAAYYAPYIKNLAGRFVPPSSYIAGIACSRYQNEGFQQAPAGARYPLRGATDLRFDITAQQQEVTYPLGLNPIRSLPNRGIVAWGARTMSSNQLFKFVNTRAILNVLIDVMSRSFDDILFEQIDSAGTLFSRAKSIASQVMGQLYRQGALFGARPEQAYLVVCSDANNALSDLENGTLRLDAYVATSPTLERLVVTVIRTPAGQVAQVQDTFSRNVDRFDYLLNNTTI</sequence>
<organism evidence="1 2">
    <name type="scientific">Cyanophage S-TIM5</name>
    <dbReference type="NCBI Taxonomy" id="1137745"/>
    <lineage>
        <taxon>Viruses</taxon>
        <taxon>Duplodnaviria</taxon>
        <taxon>Heunggongvirae</taxon>
        <taxon>Uroviricota</taxon>
        <taxon>Caudoviricetes</taxon>
        <taxon>Aurunvirus</taxon>
        <taxon>Aurunvirus STIM5</taxon>
    </lineage>
</organism>
<reference evidence="1 2" key="1">
    <citation type="journal article" date="2012" name="Proc. Natl. Acad. Sci. U.S.A.">
        <title>A novel lineage of myoviruses infecting cyanobacteria is widespread in the oceans.</title>
        <authorList>
            <person name="Sabehi G."/>
            <person name="Shaulov L."/>
            <person name="Silver D.H."/>
            <person name="Yanai I."/>
            <person name="Harel A."/>
            <person name="Lindell D."/>
        </authorList>
    </citation>
    <scope>NUCLEOTIDE SEQUENCE [LARGE SCALE GENOMIC DNA]</scope>
</reference>